<protein>
    <submittedName>
        <fullName evidence="2">Uncharacterized protein</fullName>
    </submittedName>
</protein>
<keyword evidence="1" id="KW-0732">Signal</keyword>
<name>A0A812NAI7_9DINO</name>
<feature type="signal peptide" evidence="1">
    <location>
        <begin position="1"/>
        <end position="23"/>
    </location>
</feature>
<feature type="non-terminal residue" evidence="2">
    <location>
        <position position="199"/>
    </location>
</feature>
<proteinExistence type="predicted"/>
<accession>A0A812NAI7</accession>
<evidence type="ECO:0000313" key="2">
    <source>
        <dbReference type="EMBL" id="CAE7287618.1"/>
    </source>
</evidence>
<dbReference type="EMBL" id="CAJNJA010012068">
    <property type="protein sequence ID" value="CAE7287618.1"/>
    <property type="molecule type" value="Genomic_DNA"/>
</dbReference>
<dbReference type="AlphaFoldDB" id="A0A812NAI7"/>
<dbReference type="Proteomes" id="UP000601435">
    <property type="component" value="Unassembled WGS sequence"/>
</dbReference>
<keyword evidence="3" id="KW-1185">Reference proteome</keyword>
<reference evidence="2" key="1">
    <citation type="submission" date="2021-02" db="EMBL/GenBank/DDBJ databases">
        <authorList>
            <person name="Dougan E. K."/>
            <person name="Rhodes N."/>
            <person name="Thang M."/>
            <person name="Chan C."/>
        </authorList>
    </citation>
    <scope>NUCLEOTIDE SEQUENCE</scope>
</reference>
<sequence length="199" mass="21087">MLRSLRAGATLSLLAAFPERVGGKCRSHVGDAEFASFALCCQAQKPTSPEKTDLCGGSWDCDGLLQCQMEELASAPSLLQDRTPGVAEMRMYFEHLMGIYLTGEIPDPVFLDIEHVIPSIFLALAKTMPPGSPDVQVLDVGAFAGSVSCACIALWDAVVGTASEWPGGPGTPPSANIRVLALEPSPLRCRLINSGGREK</sequence>
<dbReference type="OrthoDB" id="530233at2759"/>
<evidence type="ECO:0000256" key="1">
    <source>
        <dbReference type="SAM" id="SignalP"/>
    </source>
</evidence>
<feature type="chain" id="PRO_5032477131" evidence="1">
    <location>
        <begin position="24"/>
        <end position="199"/>
    </location>
</feature>
<organism evidence="2 3">
    <name type="scientific">Symbiodinium necroappetens</name>
    <dbReference type="NCBI Taxonomy" id="1628268"/>
    <lineage>
        <taxon>Eukaryota</taxon>
        <taxon>Sar</taxon>
        <taxon>Alveolata</taxon>
        <taxon>Dinophyceae</taxon>
        <taxon>Suessiales</taxon>
        <taxon>Symbiodiniaceae</taxon>
        <taxon>Symbiodinium</taxon>
    </lineage>
</organism>
<evidence type="ECO:0000313" key="3">
    <source>
        <dbReference type="Proteomes" id="UP000601435"/>
    </source>
</evidence>
<gene>
    <name evidence="2" type="ORF">SNEC2469_LOCUS7033</name>
</gene>
<comment type="caution">
    <text evidence="2">The sequence shown here is derived from an EMBL/GenBank/DDBJ whole genome shotgun (WGS) entry which is preliminary data.</text>
</comment>